<accession>A0A2T5JGP2</accession>
<dbReference type="InterPro" id="IPR011006">
    <property type="entry name" value="CheY-like_superfamily"/>
</dbReference>
<proteinExistence type="predicted"/>
<dbReference type="Proteomes" id="UP000244168">
    <property type="component" value="Unassembled WGS sequence"/>
</dbReference>
<dbReference type="PROSITE" id="PS50110">
    <property type="entry name" value="RESPONSE_REGULATORY"/>
    <property type="match status" value="1"/>
</dbReference>
<dbReference type="Gene3D" id="3.40.50.2300">
    <property type="match status" value="1"/>
</dbReference>
<evidence type="ECO:0000256" key="1">
    <source>
        <dbReference type="ARBA" id="ARBA00022553"/>
    </source>
</evidence>
<dbReference type="InterPro" id="IPR001789">
    <property type="entry name" value="Sig_transdc_resp-reg_receiver"/>
</dbReference>
<dbReference type="SMART" id="SM00448">
    <property type="entry name" value="REC"/>
    <property type="match status" value="1"/>
</dbReference>
<gene>
    <name evidence="4" type="ORF">C8P68_101849</name>
</gene>
<evidence type="ECO:0000256" key="2">
    <source>
        <dbReference type="PROSITE-ProRule" id="PRU00169"/>
    </source>
</evidence>
<evidence type="ECO:0000313" key="5">
    <source>
        <dbReference type="Proteomes" id="UP000244168"/>
    </source>
</evidence>
<keyword evidence="5" id="KW-1185">Reference proteome</keyword>
<dbReference type="SUPFAM" id="SSF52172">
    <property type="entry name" value="CheY-like"/>
    <property type="match status" value="1"/>
</dbReference>
<protein>
    <submittedName>
        <fullName evidence="4">Twitching motility two-component system response regulator PilH</fullName>
    </submittedName>
</protein>
<dbReference type="PANTHER" id="PTHR44591:SF3">
    <property type="entry name" value="RESPONSE REGULATORY DOMAIN-CONTAINING PROTEIN"/>
    <property type="match status" value="1"/>
</dbReference>
<dbReference type="GO" id="GO:0000160">
    <property type="term" value="P:phosphorelay signal transduction system"/>
    <property type="evidence" value="ECO:0007669"/>
    <property type="project" value="InterPro"/>
</dbReference>
<dbReference type="AlphaFoldDB" id="A0A2T5JGP2"/>
<organism evidence="4 5">
    <name type="scientific">Mucilaginibacter yixingensis</name>
    <dbReference type="NCBI Taxonomy" id="1295612"/>
    <lineage>
        <taxon>Bacteria</taxon>
        <taxon>Pseudomonadati</taxon>
        <taxon>Bacteroidota</taxon>
        <taxon>Sphingobacteriia</taxon>
        <taxon>Sphingobacteriales</taxon>
        <taxon>Sphingobacteriaceae</taxon>
        <taxon>Mucilaginibacter</taxon>
    </lineage>
</organism>
<reference evidence="4 5" key="1">
    <citation type="submission" date="2018-04" db="EMBL/GenBank/DDBJ databases">
        <title>Genomic Encyclopedia of Archaeal and Bacterial Type Strains, Phase II (KMG-II): from individual species to whole genera.</title>
        <authorList>
            <person name="Goeker M."/>
        </authorList>
    </citation>
    <scope>NUCLEOTIDE SEQUENCE [LARGE SCALE GENOMIC DNA]</scope>
    <source>
        <strain evidence="4 5">DSM 26809</strain>
    </source>
</reference>
<dbReference type="RefSeq" id="WP_107826986.1">
    <property type="nucleotide sequence ID" value="NZ_CP160205.1"/>
</dbReference>
<dbReference type="PANTHER" id="PTHR44591">
    <property type="entry name" value="STRESS RESPONSE REGULATOR PROTEIN 1"/>
    <property type="match status" value="1"/>
</dbReference>
<feature type="modified residue" description="4-aspartylphosphate" evidence="2">
    <location>
        <position position="53"/>
    </location>
</feature>
<name>A0A2T5JGP2_9SPHI</name>
<evidence type="ECO:0000259" key="3">
    <source>
        <dbReference type="PROSITE" id="PS50110"/>
    </source>
</evidence>
<dbReference type="InterPro" id="IPR050595">
    <property type="entry name" value="Bact_response_regulator"/>
</dbReference>
<keyword evidence="1 2" id="KW-0597">Phosphoprotein</keyword>
<sequence>MEQQHIVIIEDDADLRDVMTHILTAEGYRITALRAIASLEDLLSANADCFVLDEQLPYVSGHIICIMLKSKPETRHVPVVLISASPGLQGHADLSQADAFLSKPFHHISDLPNTIHSLLDKRIKTLA</sequence>
<comment type="caution">
    <text evidence="4">The sequence shown here is derived from an EMBL/GenBank/DDBJ whole genome shotgun (WGS) entry which is preliminary data.</text>
</comment>
<feature type="domain" description="Response regulatory" evidence="3">
    <location>
        <begin position="5"/>
        <end position="118"/>
    </location>
</feature>
<dbReference type="OrthoDB" id="710898at2"/>
<evidence type="ECO:0000313" key="4">
    <source>
        <dbReference type="EMBL" id="PTR01612.1"/>
    </source>
</evidence>
<dbReference type="EMBL" id="QAOQ01000001">
    <property type="protein sequence ID" value="PTR01612.1"/>
    <property type="molecule type" value="Genomic_DNA"/>
</dbReference>
<dbReference type="Pfam" id="PF00072">
    <property type="entry name" value="Response_reg"/>
    <property type="match status" value="1"/>
</dbReference>